<dbReference type="AlphaFoldDB" id="A0A9E8N4N1"/>
<reference evidence="1" key="1">
    <citation type="submission" date="2022-11" db="EMBL/GenBank/DDBJ databases">
        <title>Dyadobacter pollutisoli sp. nov., isolated from plastic dumped soil.</title>
        <authorList>
            <person name="Kim J.M."/>
            <person name="Kim K.R."/>
            <person name="Lee J.K."/>
            <person name="Hao L."/>
            <person name="Jeon C.O."/>
        </authorList>
    </citation>
    <scope>NUCLEOTIDE SEQUENCE</scope>
    <source>
        <strain evidence="1">U1</strain>
    </source>
</reference>
<keyword evidence="2" id="KW-1185">Reference proteome</keyword>
<organism evidence="1 2">
    <name type="scientific">Dyadobacter pollutisoli</name>
    <dbReference type="NCBI Taxonomy" id="2910158"/>
    <lineage>
        <taxon>Bacteria</taxon>
        <taxon>Pseudomonadati</taxon>
        <taxon>Bacteroidota</taxon>
        <taxon>Cytophagia</taxon>
        <taxon>Cytophagales</taxon>
        <taxon>Spirosomataceae</taxon>
        <taxon>Dyadobacter</taxon>
    </lineage>
</organism>
<gene>
    <name evidence="1" type="ORF">ON006_18340</name>
</gene>
<accession>A0A9E8N4N1</accession>
<evidence type="ECO:0000313" key="1">
    <source>
        <dbReference type="EMBL" id="WAC09709.1"/>
    </source>
</evidence>
<dbReference type="Pfam" id="PF16248">
    <property type="entry name" value="DUF4905"/>
    <property type="match status" value="1"/>
</dbReference>
<proteinExistence type="predicted"/>
<evidence type="ECO:0000313" key="2">
    <source>
        <dbReference type="Proteomes" id="UP001164653"/>
    </source>
</evidence>
<sequence length="262" mass="30209">MQKLFSYTFSQNIWRVIPDADPDSNQWVIELRDVSEKVVSLAVVDLAREELMWHGVPEGVDWWTSLTAFSYGRIFLHNYRYPEIPEPTDLLAVDGSEGQLLWALPNHILVKSLDKNHLEVARKLAGQFQYMQCEAASGEIMPMQEVSVPQSGEIILTEPIRYKEGNVYYPKLSSFITDITGGHIPLSIDYLEKRPYIIFSYYIYEQDKIVQYLLILTDRKELVLHEKLTEKRDGMGSSTMMLKSSTLVFLKNNNEFSSLTLS</sequence>
<dbReference type="Proteomes" id="UP001164653">
    <property type="component" value="Chromosome"/>
</dbReference>
<dbReference type="RefSeq" id="WP_244820823.1">
    <property type="nucleotide sequence ID" value="NZ_CP112998.1"/>
</dbReference>
<protein>
    <submittedName>
        <fullName evidence="1">DUF4905 domain-containing protein</fullName>
    </submittedName>
</protein>
<dbReference type="InterPro" id="IPR032595">
    <property type="entry name" value="DUF4905"/>
</dbReference>
<dbReference type="EMBL" id="CP112998">
    <property type="protein sequence ID" value="WAC09709.1"/>
    <property type="molecule type" value="Genomic_DNA"/>
</dbReference>
<name>A0A9E8N4N1_9BACT</name>
<dbReference type="KEGG" id="dpf:ON006_18340"/>